<dbReference type="EMBL" id="FNVK01000005">
    <property type="protein sequence ID" value="SEF64460.1"/>
    <property type="molecule type" value="Genomic_DNA"/>
</dbReference>
<evidence type="ECO:0000256" key="2">
    <source>
        <dbReference type="SAM" id="MobiDB-lite"/>
    </source>
</evidence>
<gene>
    <name evidence="4" type="ORF">SAMN05216403_10525</name>
</gene>
<keyword evidence="3" id="KW-1133">Transmembrane helix</keyword>
<keyword evidence="3" id="KW-0472">Membrane</keyword>
<name>A0A1H5TNV9_NITMU</name>
<evidence type="ECO:0000256" key="1">
    <source>
        <dbReference type="ARBA" id="ARBA00022481"/>
    </source>
</evidence>
<dbReference type="PROSITE" id="PS00409">
    <property type="entry name" value="PROKAR_NTER_METHYL"/>
    <property type="match status" value="1"/>
</dbReference>
<dbReference type="NCBIfam" id="TIGR02532">
    <property type="entry name" value="IV_pilin_GFxxxE"/>
    <property type="match status" value="1"/>
</dbReference>
<dbReference type="AlphaFoldDB" id="A0A1H5TNV9"/>
<dbReference type="GO" id="GO:0015627">
    <property type="term" value="C:type II protein secretion system complex"/>
    <property type="evidence" value="ECO:0007669"/>
    <property type="project" value="InterPro"/>
</dbReference>
<dbReference type="InterPro" id="IPR045584">
    <property type="entry name" value="Pilin-like"/>
</dbReference>
<dbReference type="InterPro" id="IPR012902">
    <property type="entry name" value="N_methyl_site"/>
</dbReference>
<protein>
    <submittedName>
        <fullName evidence="4">Type II secretion system protein G (GspG)</fullName>
    </submittedName>
</protein>
<dbReference type="Proteomes" id="UP000236751">
    <property type="component" value="Unassembled WGS sequence"/>
</dbReference>
<dbReference type="Gene3D" id="3.30.700.10">
    <property type="entry name" value="Glycoprotein, Type 4 Pilin"/>
    <property type="match status" value="1"/>
</dbReference>
<reference evidence="4 5" key="1">
    <citation type="submission" date="2016-10" db="EMBL/GenBank/DDBJ databases">
        <authorList>
            <person name="de Groot N.N."/>
        </authorList>
    </citation>
    <scope>NUCLEOTIDE SEQUENCE [LARGE SCALE GENOMIC DNA]</scope>
    <source>
        <strain evidence="4 5">Nl13</strain>
    </source>
</reference>
<accession>A0A1H5TNV9</accession>
<dbReference type="InterPro" id="IPR000983">
    <property type="entry name" value="Bac_GSPG_pilin"/>
</dbReference>
<dbReference type="Pfam" id="PF07963">
    <property type="entry name" value="N_methyl"/>
    <property type="match status" value="1"/>
</dbReference>
<organism evidence="4 5">
    <name type="scientific">Nitrosospira multiformis (strain ATCC 25196 / NCIMB 11849 / C 71)</name>
    <dbReference type="NCBI Taxonomy" id="323848"/>
    <lineage>
        <taxon>Bacteria</taxon>
        <taxon>Pseudomonadati</taxon>
        <taxon>Pseudomonadota</taxon>
        <taxon>Betaproteobacteria</taxon>
        <taxon>Nitrosomonadales</taxon>
        <taxon>Nitrosomonadaceae</taxon>
        <taxon>Nitrosospira</taxon>
    </lineage>
</organism>
<evidence type="ECO:0000256" key="3">
    <source>
        <dbReference type="SAM" id="Phobius"/>
    </source>
</evidence>
<keyword evidence="3" id="KW-0812">Transmembrane</keyword>
<evidence type="ECO:0000313" key="5">
    <source>
        <dbReference type="Proteomes" id="UP000236751"/>
    </source>
</evidence>
<keyword evidence="1" id="KW-0488">Methylation</keyword>
<feature type="region of interest" description="Disordered" evidence="2">
    <location>
        <begin position="105"/>
        <end position="142"/>
    </location>
</feature>
<feature type="transmembrane region" description="Helical" evidence="3">
    <location>
        <begin position="26"/>
        <end position="47"/>
    </location>
</feature>
<evidence type="ECO:0000313" key="4">
    <source>
        <dbReference type="EMBL" id="SEF64460.1"/>
    </source>
</evidence>
<dbReference type="SUPFAM" id="SSF54523">
    <property type="entry name" value="Pili subunits"/>
    <property type="match status" value="1"/>
</dbReference>
<dbReference type="PANTHER" id="PTHR30093">
    <property type="entry name" value="GENERAL SECRETION PATHWAY PROTEIN G"/>
    <property type="match status" value="1"/>
</dbReference>
<proteinExistence type="predicted"/>
<dbReference type="PANTHER" id="PTHR30093:SF47">
    <property type="entry name" value="TYPE IV PILUS NON-CORE MINOR PILIN PILE"/>
    <property type="match status" value="1"/>
</dbReference>
<dbReference type="GO" id="GO:0015628">
    <property type="term" value="P:protein secretion by the type II secretion system"/>
    <property type="evidence" value="ECO:0007669"/>
    <property type="project" value="InterPro"/>
</dbReference>
<dbReference type="PRINTS" id="PR00813">
    <property type="entry name" value="BCTERIALGSPG"/>
</dbReference>
<sequence length="142" mass="15747">MVIRMCETESGFTSGSMQHGSYPSGFTLVELLVVMAIIAVLLTIAAPRYFNSVERSKEAVLRQDLNVMRDAIDKFYGDTGSYPRDLAELVEKRYLRAIPVDPLTESSETWVTLPPPDSAEGLYDVRSGAEEESKDGTSYAAW</sequence>